<keyword evidence="3" id="KW-0430">Lectin</keyword>
<dbReference type="EMBL" id="SSTE01012866">
    <property type="protein sequence ID" value="KAA0048424.1"/>
    <property type="molecule type" value="Genomic_DNA"/>
</dbReference>
<comment type="caution">
    <text evidence="2">The sequence shown here is derived from an EMBL/GenBank/DDBJ whole genome shotgun (WGS) entry which is preliminary data.</text>
</comment>
<reference evidence="4 5" key="1">
    <citation type="submission" date="2019-08" db="EMBL/GenBank/DDBJ databases">
        <title>Draft genome sequences of two oriental melons (Cucumis melo L. var makuwa).</title>
        <authorList>
            <person name="Kwon S.-Y."/>
        </authorList>
    </citation>
    <scope>NUCLEOTIDE SEQUENCE [LARGE SCALE GENOMIC DNA]</scope>
    <source>
        <strain evidence="5">cv. Chang Bougi</strain>
        <strain evidence="4">cv. SW 3</strain>
        <tissue evidence="2">Leaf</tissue>
    </source>
</reference>
<dbReference type="STRING" id="1194695.A0A5A7TZF8"/>
<dbReference type="Proteomes" id="UP000321393">
    <property type="component" value="Unassembled WGS sequence"/>
</dbReference>
<dbReference type="Proteomes" id="UP000321947">
    <property type="component" value="Unassembled WGS sequence"/>
</dbReference>
<sequence>MGPTLPSSSPRRPPPSSSHPSPFSRSTHDKSPNATVAIGIMGYYKPEYLLTRRATEKTDVFNFDAVDEIESED</sequence>
<dbReference type="GO" id="GO:0016301">
    <property type="term" value="F:kinase activity"/>
    <property type="evidence" value="ECO:0007669"/>
    <property type="project" value="UniProtKB-KW"/>
</dbReference>
<keyword evidence="2" id="KW-0418">Kinase</keyword>
<keyword evidence="2" id="KW-0675">Receptor</keyword>
<evidence type="ECO:0000313" key="2">
    <source>
        <dbReference type="EMBL" id="KAA0048424.1"/>
    </source>
</evidence>
<keyword evidence="2" id="KW-0808">Transferase</keyword>
<evidence type="ECO:0000256" key="1">
    <source>
        <dbReference type="SAM" id="MobiDB-lite"/>
    </source>
</evidence>
<accession>A0A5A7TZF8</accession>
<evidence type="ECO:0000313" key="3">
    <source>
        <dbReference type="EMBL" id="TYK22532.1"/>
    </source>
</evidence>
<dbReference type="EMBL" id="SSTD01004966">
    <property type="protein sequence ID" value="TYK22532.1"/>
    <property type="molecule type" value="Genomic_DNA"/>
</dbReference>
<proteinExistence type="predicted"/>
<dbReference type="AlphaFoldDB" id="A0A5A7TZF8"/>
<evidence type="ECO:0000313" key="4">
    <source>
        <dbReference type="Proteomes" id="UP000321393"/>
    </source>
</evidence>
<dbReference type="OrthoDB" id="778598at2759"/>
<feature type="compositionally biased region" description="Low complexity" evidence="1">
    <location>
        <begin position="1"/>
        <end position="10"/>
    </location>
</feature>
<organism evidence="2 4">
    <name type="scientific">Cucumis melo var. makuwa</name>
    <name type="common">Oriental melon</name>
    <dbReference type="NCBI Taxonomy" id="1194695"/>
    <lineage>
        <taxon>Eukaryota</taxon>
        <taxon>Viridiplantae</taxon>
        <taxon>Streptophyta</taxon>
        <taxon>Embryophyta</taxon>
        <taxon>Tracheophyta</taxon>
        <taxon>Spermatophyta</taxon>
        <taxon>Magnoliopsida</taxon>
        <taxon>eudicotyledons</taxon>
        <taxon>Gunneridae</taxon>
        <taxon>Pentapetalae</taxon>
        <taxon>rosids</taxon>
        <taxon>fabids</taxon>
        <taxon>Cucurbitales</taxon>
        <taxon>Cucurbitaceae</taxon>
        <taxon>Benincaseae</taxon>
        <taxon>Cucumis</taxon>
    </lineage>
</organism>
<evidence type="ECO:0000313" key="5">
    <source>
        <dbReference type="Proteomes" id="UP000321947"/>
    </source>
</evidence>
<name>A0A5A7TZF8_CUCMM</name>
<protein>
    <submittedName>
        <fullName evidence="2">L-type lectin-domain containing receptor kinase VIII.1-like isoform X2</fullName>
    </submittedName>
</protein>
<gene>
    <name evidence="3" type="ORF">E5676_scaffold523G00140</name>
    <name evidence="2" type="ORF">E6C27_scaffold3750G00010</name>
</gene>
<feature type="region of interest" description="Disordered" evidence="1">
    <location>
        <begin position="1"/>
        <end position="33"/>
    </location>
</feature>
<dbReference type="GO" id="GO:0030246">
    <property type="term" value="F:carbohydrate binding"/>
    <property type="evidence" value="ECO:0007669"/>
    <property type="project" value="UniProtKB-KW"/>
</dbReference>